<feature type="region of interest" description="Disordered" evidence="1">
    <location>
        <begin position="277"/>
        <end position="314"/>
    </location>
</feature>
<evidence type="ECO:0000313" key="3">
    <source>
        <dbReference type="EMBL" id="KAF2794593.1"/>
    </source>
</evidence>
<accession>A0A6A6XEX4</accession>
<evidence type="ECO:0000256" key="1">
    <source>
        <dbReference type="SAM" id="MobiDB-lite"/>
    </source>
</evidence>
<proteinExistence type="predicted"/>
<feature type="compositionally biased region" description="Polar residues" evidence="1">
    <location>
        <begin position="298"/>
        <end position="309"/>
    </location>
</feature>
<organism evidence="3 4">
    <name type="scientific">Melanomma pulvis-pyrius CBS 109.77</name>
    <dbReference type="NCBI Taxonomy" id="1314802"/>
    <lineage>
        <taxon>Eukaryota</taxon>
        <taxon>Fungi</taxon>
        <taxon>Dikarya</taxon>
        <taxon>Ascomycota</taxon>
        <taxon>Pezizomycotina</taxon>
        <taxon>Dothideomycetes</taxon>
        <taxon>Pleosporomycetidae</taxon>
        <taxon>Pleosporales</taxon>
        <taxon>Melanommataceae</taxon>
        <taxon>Melanomma</taxon>
    </lineage>
</organism>
<dbReference type="EMBL" id="MU001886">
    <property type="protein sequence ID" value="KAF2794593.1"/>
    <property type="molecule type" value="Genomic_DNA"/>
</dbReference>
<evidence type="ECO:0000313" key="4">
    <source>
        <dbReference type="Proteomes" id="UP000799757"/>
    </source>
</evidence>
<dbReference type="OrthoDB" id="3766473at2759"/>
<feature type="chain" id="PRO_5025643718" evidence="2">
    <location>
        <begin position="26"/>
        <end position="321"/>
    </location>
</feature>
<gene>
    <name evidence="3" type="ORF">K505DRAFT_336812</name>
</gene>
<dbReference type="Proteomes" id="UP000799757">
    <property type="component" value="Unassembled WGS sequence"/>
</dbReference>
<keyword evidence="2" id="KW-0732">Signal</keyword>
<feature type="signal peptide" evidence="2">
    <location>
        <begin position="1"/>
        <end position="25"/>
    </location>
</feature>
<reference evidence="3" key="1">
    <citation type="journal article" date="2020" name="Stud. Mycol.">
        <title>101 Dothideomycetes genomes: a test case for predicting lifestyles and emergence of pathogens.</title>
        <authorList>
            <person name="Haridas S."/>
            <person name="Albert R."/>
            <person name="Binder M."/>
            <person name="Bloem J."/>
            <person name="Labutti K."/>
            <person name="Salamov A."/>
            <person name="Andreopoulos B."/>
            <person name="Baker S."/>
            <person name="Barry K."/>
            <person name="Bills G."/>
            <person name="Bluhm B."/>
            <person name="Cannon C."/>
            <person name="Castanera R."/>
            <person name="Culley D."/>
            <person name="Daum C."/>
            <person name="Ezra D."/>
            <person name="Gonzalez J."/>
            <person name="Henrissat B."/>
            <person name="Kuo A."/>
            <person name="Liang C."/>
            <person name="Lipzen A."/>
            <person name="Lutzoni F."/>
            <person name="Magnuson J."/>
            <person name="Mondo S."/>
            <person name="Nolan M."/>
            <person name="Ohm R."/>
            <person name="Pangilinan J."/>
            <person name="Park H.-J."/>
            <person name="Ramirez L."/>
            <person name="Alfaro M."/>
            <person name="Sun H."/>
            <person name="Tritt A."/>
            <person name="Yoshinaga Y."/>
            <person name="Zwiers L.-H."/>
            <person name="Turgeon B."/>
            <person name="Goodwin S."/>
            <person name="Spatafora J."/>
            <person name="Crous P."/>
            <person name="Grigoriev I."/>
        </authorList>
    </citation>
    <scope>NUCLEOTIDE SEQUENCE</scope>
    <source>
        <strain evidence="3">CBS 109.77</strain>
    </source>
</reference>
<sequence length="321" mass="35438">MQSSTISYLTILALTSQVLFLPSHANLCTNIDDFNNYNASHTYSMPALRINGTKRDDEGFNIVEDPDSSWYIASRLKVSRVVDDGSMNNLWLNTGSSNTTNMGMCEESTSSYELGEYKFSKEVLERSVNDNGDCKTMLGEECVEALRVHYTESAIYAMRKGQCPSGSDWNITVPQQCRGLVGGGEHWLGGMSAIDKGISLNATLQQQLYNESNCDTSLNASMHSAGGLGGSYNQSIRFPQPTFLTFWPNRTDMSRYLSSWDDDVYVKIVCLRPDEVTEGSVVPPSGQELLDRPDAKFNKNTTQGPSNPSDGVVENVCGKKF</sequence>
<dbReference type="AlphaFoldDB" id="A0A6A6XEX4"/>
<evidence type="ECO:0000256" key="2">
    <source>
        <dbReference type="SAM" id="SignalP"/>
    </source>
</evidence>
<name>A0A6A6XEX4_9PLEO</name>
<keyword evidence="4" id="KW-1185">Reference proteome</keyword>
<protein>
    <submittedName>
        <fullName evidence="3">Uncharacterized protein</fullName>
    </submittedName>
</protein>